<dbReference type="PANTHER" id="PTHR44846:SF1">
    <property type="entry name" value="MANNOSYL-D-GLYCERATE TRANSPORT_METABOLISM SYSTEM REPRESSOR MNGR-RELATED"/>
    <property type="match status" value="1"/>
</dbReference>
<dbReference type="Proteomes" id="UP000288178">
    <property type="component" value="Unassembled WGS sequence"/>
</dbReference>
<dbReference type="Pfam" id="PF00392">
    <property type="entry name" value="GntR"/>
    <property type="match status" value="1"/>
</dbReference>
<evidence type="ECO:0000259" key="4">
    <source>
        <dbReference type="PROSITE" id="PS50949"/>
    </source>
</evidence>
<proteinExistence type="predicted"/>
<dbReference type="OrthoDB" id="2530535at2"/>
<dbReference type="Pfam" id="PF07702">
    <property type="entry name" value="UTRA"/>
    <property type="match status" value="1"/>
</dbReference>
<keyword evidence="1" id="KW-0805">Transcription regulation</keyword>
<sequence length="255" mass="28464">MPTVHPPPAFQPIVHEGVGVPLYRVVARRLLAAIESGAMPPGSVLPNERDLASQFGVSIGTLRQAVGELVASHVLLRRQGRGTFVAHHDAERFLFHFFHVERADGLREAPEVETIRFERGRLDDDAADALGLRPGSAAWRIENRLRLQGRAVVHDRLQLPLSHFRGLTAKRFVERPSTIYRLYQDAFAITVLRARERVRAVAADADVAQALGITRSQPVLEVRRTALTFGDRPVEYRVSTVVTGAHEYVQTLSRH</sequence>
<dbReference type="Gene3D" id="3.40.1410.10">
    <property type="entry name" value="Chorismate lyase-like"/>
    <property type="match status" value="1"/>
</dbReference>
<dbReference type="SUPFAM" id="SSF46785">
    <property type="entry name" value="Winged helix' DNA-binding domain"/>
    <property type="match status" value="1"/>
</dbReference>
<evidence type="ECO:0000256" key="2">
    <source>
        <dbReference type="ARBA" id="ARBA00023125"/>
    </source>
</evidence>
<dbReference type="InterPro" id="IPR000524">
    <property type="entry name" value="Tscrpt_reg_HTH_GntR"/>
</dbReference>
<organism evidence="5 6">
    <name type="scientific">Rubrivivax albus</name>
    <dbReference type="NCBI Taxonomy" id="2499835"/>
    <lineage>
        <taxon>Bacteria</taxon>
        <taxon>Pseudomonadati</taxon>
        <taxon>Pseudomonadota</taxon>
        <taxon>Betaproteobacteria</taxon>
        <taxon>Burkholderiales</taxon>
        <taxon>Sphaerotilaceae</taxon>
        <taxon>Rubrivivax</taxon>
    </lineage>
</organism>
<keyword evidence="3" id="KW-0804">Transcription</keyword>
<evidence type="ECO:0000313" key="5">
    <source>
        <dbReference type="EMBL" id="RVT53803.1"/>
    </source>
</evidence>
<dbReference type="InterPro" id="IPR036388">
    <property type="entry name" value="WH-like_DNA-bd_sf"/>
</dbReference>
<evidence type="ECO:0000256" key="1">
    <source>
        <dbReference type="ARBA" id="ARBA00023015"/>
    </source>
</evidence>
<feature type="domain" description="HTH gntR-type" evidence="4">
    <location>
        <begin position="20"/>
        <end position="88"/>
    </location>
</feature>
<keyword evidence="2" id="KW-0238">DNA-binding</keyword>
<dbReference type="CDD" id="cd07377">
    <property type="entry name" value="WHTH_GntR"/>
    <property type="match status" value="1"/>
</dbReference>
<dbReference type="SMART" id="SM00345">
    <property type="entry name" value="HTH_GNTR"/>
    <property type="match status" value="1"/>
</dbReference>
<dbReference type="InterPro" id="IPR011663">
    <property type="entry name" value="UTRA"/>
</dbReference>
<gene>
    <name evidence="5" type="ORF">ENE75_02630</name>
</gene>
<dbReference type="InterPro" id="IPR036390">
    <property type="entry name" value="WH_DNA-bd_sf"/>
</dbReference>
<dbReference type="GO" id="GO:0003677">
    <property type="term" value="F:DNA binding"/>
    <property type="evidence" value="ECO:0007669"/>
    <property type="project" value="UniProtKB-KW"/>
</dbReference>
<dbReference type="PROSITE" id="PS50949">
    <property type="entry name" value="HTH_GNTR"/>
    <property type="match status" value="1"/>
</dbReference>
<dbReference type="PANTHER" id="PTHR44846">
    <property type="entry name" value="MANNOSYL-D-GLYCERATE TRANSPORT/METABOLISM SYSTEM REPRESSOR MNGR-RELATED"/>
    <property type="match status" value="1"/>
</dbReference>
<keyword evidence="6" id="KW-1185">Reference proteome</keyword>
<comment type="caution">
    <text evidence="5">The sequence shown here is derived from an EMBL/GenBank/DDBJ whole genome shotgun (WGS) entry which is preliminary data.</text>
</comment>
<dbReference type="SUPFAM" id="SSF64288">
    <property type="entry name" value="Chorismate lyase-like"/>
    <property type="match status" value="1"/>
</dbReference>
<dbReference type="InterPro" id="IPR028978">
    <property type="entry name" value="Chorismate_lyase_/UTRA_dom_sf"/>
</dbReference>
<dbReference type="InterPro" id="IPR050679">
    <property type="entry name" value="Bact_HTH_transcr_reg"/>
</dbReference>
<dbReference type="AlphaFoldDB" id="A0A437K0K8"/>
<dbReference type="GO" id="GO:0003700">
    <property type="term" value="F:DNA-binding transcription factor activity"/>
    <property type="evidence" value="ECO:0007669"/>
    <property type="project" value="InterPro"/>
</dbReference>
<reference evidence="5 6" key="1">
    <citation type="submission" date="2019-01" db="EMBL/GenBank/DDBJ databases">
        <authorList>
            <person name="Chen W.-M."/>
        </authorList>
    </citation>
    <scope>NUCLEOTIDE SEQUENCE [LARGE SCALE GENOMIC DNA]</scope>
    <source>
        <strain evidence="5 6">ICH-3</strain>
    </source>
</reference>
<evidence type="ECO:0000256" key="3">
    <source>
        <dbReference type="ARBA" id="ARBA00023163"/>
    </source>
</evidence>
<dbReference type="GO" id="GO:0045892">
    <property type="term" value="P:negative regulation of DNA-templated transcription"/>
    <property type="evidence" value="ECO:0007669"/>
    <property type="project" value="TreeGrafter"/>
</dbReference>
<dbReference type="Gene3D" id="1.10.10.10">
    <property type="entry name" value="Winged helix-like DNA-binding domain superfamily/Winged helix DNA-binding domain"/>
    <property type="match status" value="1"/>
</dbReference>
<dbReference type="EMBL" id="SACT01000001">
    <property type="protein sequence ID" value="RVT53803.1"/>
    <property type="molecule type" value="Genomic_DNA"/>
</dbReference>
<name>A0A437K0K8_9BURK</name>
<evidence type="ECO:0000313" key="6">
    <source>
        <dbReference type="Proteomes" id="UP000288178"/>
    </source>
</evidence>
<dbReference type="RefSeq" id="WP_128195333.1">
    <property type="nucleotide sequence ID" value="NZ_SACT01000001.1"/>
</dbReference>
<dbReference type="SMART" id="SM00866">
    <property type="entry name" value="UTRA"/>
    <property type="match status" value="1"/>
</dbReference>
<accession>A0A437K0K8</accession>
<protein>
    <submittedName>
        <fullName evidence="5">GntR family transcriptional regulator</fullName>
    </submittedName>
</protein>